<feature type="transmembrane region" description="Helical" evidence="5">
    <location>
        <begin position="51"/>
        <end position="71"/>
    </location>
</feature>
<evidence type="ECO:0000256" key="5">
    <source>
        <dbReference type="SAM" id="Phobius"/>
    </source>
</evidence>
<feature type="transmembrane region" description="Helical" evidence="5">
    <location>
        <begin position="302"/>
        <end position="325"/>
    </location>
</feature>
<feature type="transmembrane region" description="Helical" evidence="5">
    <location>
        <begin position="206"/>
        <end position="227"/>
    </location>
</feature>
<gene>
    <name evidence="7" type="ORF">ACIBG2_11705</name>
</gene>
<comment type="caution">
    <text evidence="7">The sequence shown here is derived from an EMBL/GenBank/DDBJ whole genome shotgun (WGS) entry which is preliminary data.</text>
</comment>
<dbReference type="CDD" id="cd17321">
    <property type="entry name" value="MFS_MMR_MDR_like"/>
    <property type="match status" value="1"/>
</dbReference>
<sequence>MITPTEARVTSARPWLVLSVVLTATFMDLIDATIVSIVLPRIQADLGADFAAAQWMLAGYSLTFALTLITGGRLGDIYGRRRIFLIGVAGFTLASIVCGAAGSPVVLIVARLVQGLMAALMVPQVLSVIVIMIEAEKRAKAFALYGAVLSLANVSGPLLGALLTQFDVLGLGWRAIFYVNVPIGLFAFIGAARYMPESRSSHPLRVDLLGIALVSVASFALMFPLIQGGELGWPAWSIVMMAAALPVLALFAVSQRRAASPLVPPSLFRQRSFVVGLVMLLILFTGLASLFLVLNYGLQLGLGWSLIATALTGLGWPIGITLTSGIAQRFAATHGRLLIMIGLLIMTAGMVVLIMLMESDGTGVSYWTITLPVLGMGLGMGLCVSILTNVILADVPPDSAGAGSGVLNAVLQLGAAIGIAVVGALFAASAAGGTGAVLYSAASTTLWYNAASFLVAALLAALLPRAARGPQG</sequence>
<dbReference type="PANTHER" id="PTHR42718">
    <property type="entry name" value="MAJOR FACILITATOR SUPERFAMILY MULTIDRUG TRANSPORTER MFSC"/>
    <property type="match status" value="1"/>
</dbReference>
<evidence type="ECO:0000256" key="4">
    <source>
        <dbReference type="ARBA" id="ARBA00023136"/>
    </source>
</evidence>
<feature type="transmembrane region" description="Helical" evidence="5">
    <location>
        <begin position="83"/>
        <end position="110"/>
    </location>
</feature>
<accession>A0ABW7YQS2</accession>
<dbReference type="InterPro" id="IPR036259">
    <property type="entry name" value="MFS_trans_sf"/>
</dbReference>
<protein>
    <submittedName>
        <fullName evidence="7">MFS transporter</fullName>
    </submittedName>
</protein>
<evidence type="ECO:0000256" key="3">
    <source>
        <dbReference type="ARBA" id="ARBA00022989"/>
    </source>
</evidence>
<feature type="transmembrane region" description="Helical" evidence="5">
    <location>
        <begin position="405"/>
        <end position="426"/>
    </location>
</feature>
<proteinExistence type="predicted"/>
<dbReference type="Proteomes" id="UP001612741">
    <property type="component" value="Unassembled WGS sequence"/>
</dbReference>
<dbReference type="PANTHER" id="PTHR42718:SF39">
    <property type="entry name" value="ACTINORHODIN TRANSPORTER-RELATED"/>
    <property type="match status" value="1"/>
</dbReference>
<feature type="transmembrane region" description="Helical" evidence="5">
    <location>
        <begin position="116"/>
        <end position="135"/>
    </location>
</feature>
<reference evidence="7 8" key="1">
    <citation type="submission" date="2024-10" db="EMBL/GenBank/DDBJ databases">
        <title>The Natural Products Discovery Center: Release of the First 8490 Sequenced Strains for Exploring Actinobacteria Biosynthetic Diversity.</title>
        <authorList>
            <person name="Kalkreuter E."/>
            <person name="Kautsar S.A."/>
            <person name="Yang D."/>
            <person name="Bader C.D."/>
            <person name="Teijaro C.N."/>
            <person name="Fluegel L."/>
            <person name="Davis C.M."/>
            <person name="Simpson J.R."/>
            <person name="Lauterbach L."/>
            <person name="Steele A.D."/>
            <person name="Gui C."/>
            <person name="Meng S."/>
            <person name="Li G."/>
            <person name="Viehrig K."/>
            <person name="Ye F."/>
            <person name="Su P."/>
            <person name="Kiefer A.F."/>
            <person name="Nichols A."/>
            <person name="Cepeda A.J."/>
            <person name="Yan W."/>
            <person name="Fan B."/>
            <person name="Jiang Y."/>
            <person name="Adhikari A."/>
            <person name="Zheng C.-J."/>
            <person name="Schuster L."/>
            <person name="Cowan T.M."/>
            <person name="Smanski M.J."/>
            <person name="Chevrette M.G."/>
            <person name="De Carvalho L.P.S."/>
            <person name="Shen B."/>
        </authorList>
    </citation>
    <scope>NUCLEOTIDE SEQUENCE [LARGE SCALE GENOMIC DNA]</scope>
    <source>
        <strain evidence="7 8">NPDC050545</strain>
    </source>
</reference>
<feature type="transmembrane region" description="Helical" evidence="5">
    <location>
        <begin position="15"/>
        <end position="39"/>
    </location>
</feature>
<evidence type="ECO:0000313" key="8">
    <source>
        <dbReference type="Proteomes" id="UP001612741"/>
    </source>
</evidence>
<dbReference type="RefSeq" id="WP_397081307.1">
    <property type="nucleotide sequence ID" value="NZ_JBITGY010000003.1"/>
</dbReference>
<feature type="transmembrane region" description="Helical" evidence="5">
    <location>
        <begin position="233"/>
        <end position="253"/>
    </location>
</feature>
<feature type="domain" description="Major facilitator superfamily (MFS) profile" evidence="6">
    <location>
        <begin position="17"/>
        <end position="468"/>
    </location>
</feature>
<feature type="transmembrane region" description="Helical" evidence="5">
    <location>
        <begin position="273"/>
        <end position="296"/>
    </location>
</feature>
<dbReference type="PRINTS" id="PR01036">
    <property type="entry name" value="TCRTETB"/>
</dbReference>
<evidence type="ECO:0000313" key="7">
    <source>
        <dbReference type="EMBL" id="MFI6498047.1"/>
    </source>
</evidence>
<evidence type="ECO:0000256" key="1">
    <source>
        <dbReference type="ARBA" id="ARBA00004651"/>
    </source>
</evidence>
<name>A0ABW7YQS2_9ACTN</name>
<comment type="subcellular location">
    <subcellularLocation>
        <location evidence="1">Cell membrane</location>
        <topology evidence="1">Multi-pass membrane protein</topology>
    </subcellularLocation>
</comment>
<dbReference type="InterPro" id="IPR011701">
    <property type="entry name" value="MFS"/>
</dbReference>
<evidence type="ECO:0000259" key="6">
    <source>
        <dbReference type="PROSITE" id="PS50850"/>
    </source>
</evidence>
<dbReference type="InterPro" id="IPR020846">
    <property type="entry name" value="MFS_dom"/>
</dbReference>
<keyword evidence="8" id="KW-1185">Reference proteome</keyword>
<dbReference type="Gene3D" id="1.20.1720.10">
    <property type="entry name" value="Multidrug resistance protein D"/>
    <property type="match status" value="1"/>
</dbReference>
<feature type="transmembrane region" description="Helical" evidence="5">
    <location>
        <begin position="369"/>
        <end position="393"/>
    </location>
</feature>
<keyword evidence="3 5" id="KW-1133">Transmembrane helix</keyword>
<feature type="transmembrane region" description="Helical" evidence="5">
    <location>
        <begin position="337"/>
        <end position="357"/>
    </location>
</feature>
<dbReference type="Pfam" id="PF07690">
    <property type="entry name" value="MFS_1"/>
    <property type="match status" value="1"/>
</dbReference>
<dbReference type="EMBL" id="JBITGY010000003">
    <property type="protein sequence ID" value="MFI6498047.1"/>
    <property type="molecule type" value="Genomic_DNA"/>
</dbReference>
<feature type="transmembrane region" description="Helical" evidence="5">
    <location>
        <begin position="175"/>
        <end position="194"/>
    </location>
</feature>
<organism evidence="7 8">
    <name type="scientific">Nonomuraea typhae</name>
    <dbReference type="NCBI Taxonomy" id="2603600"/>
    <lineage>
        <taxon>Bacteria</taxon>
        <taxon>Bacillati</taxon>
        <taxon>Actinomycetota</taxon>
        <taxon>Actinomycetes</taxon>
        <taxon>Streptosporangiales</taxon>
        <taxon>Streptosporangiaceae</taxon>
        <taxon>Nonomuraea</taxon>
    </lineage>
</organism>
<keyword evidence="4 5" id="KW-0472">Membrane</keyword>
<dbReference type="PROSITE" id="PS50850">
    <property type="entry name" value="MFS"/>
    <property type="match status" value="1"/>
</dbReference>
<feature type="transmembrane region" description="Helical" evidence="5">
    <location>
        <begin position="142"/>
        <end position="163"/>
    </location>
</feature>
<dbReference type="SUPFAM" id="SSF103473">
    <property type="entry name" value="MFS general substrate transporter"/>
    <property type="match status" value="1"/>
</dbReference>
<feature type="transmembrane region" description="Helical" evidence="5">
    <location>
        <begin position="446"/>
        <end position="463"/>
    </location>
</feature>
<keyword evidence="2 5" id="KW-0812">Transmembrane</keyword>
<dbReference type="Gene3D" id="1.20.1250.20">
    <property type="entry name" value="MFS general substrate transporter like domains"/>
    <property type="match status" value="1"/>
</dbReference>
<evidence type="ECO:0000256" key="2">
    <source>
        <dbReference type="ARBA" id="ARBA00022692"/>
    </source>
</evidence>